<dbReference type="PANTHER" id="PTHR43735">
    <property type="entry name" value="APOPTOSIS-INDUCING FACTOR 1"/>
    <property type="match status" value="1"/>
</dbReference>
<accession>E3QQG5</accession>
<protein>
    <recommendedName>
        <fullName evidence="1">FAD/NAD(P)-binding domain-containing protein</fullName>
    </recommendedName>
</protein>
<organism evidence="3">
    <name type="scientific">Colletotrichum graminicola (strain M1.001 / M2 / FGSC 10212)</name>
    <name type="common">Maize anthracnose fungus</name>
    <name type="synonym">Glomerella graminicola</name>
    <dbReference type="NCBI Taxonomy" id="645133"/>
    <lineage>
        <taxon>Eukaryota</taxon>
        <taxon>Fungi</taxon>
        <taxon>Dikarya</taxon>
        <taxon>Ascomycota</taxon>
        <taxon>Pezizomycotina</taxon>
        <taxon>Sordariomycetes</taxon>
        <taxon>Hypocreomycetidae</taxon>
        <taxon>Glomerellales</taxon>
        <taxon>Glomerellaceae</taxon>
        <taxon>Colletotrichum</taxon>
        <taxon>Colletotrichum graminicola species complex</taxon>
    </lineage>
</organism>
<dbReference type="InterPro" id="IPR036188">
    <property type="entry name" value="FAD/NAD-bd_sf"/>
</dbReference>
<dbReference type="InterPro" id="IPR023753">
    <property type="entry name" value="FAD/NAD-binding_dom"/>
</dbReference>
<proteinExistence type="predicted"/>
<evidence type="ECO:0000313" key="3">
    <source>
        <dbReference type="Proteomes" id="UP000008782"/>
    </source>
</evidence>
<dbReference type="GO" id="GO:0004174">
    <property type="term" value="F:electron-transferring-flavoprotein dehydrogenase activity"/>
    <property type="evidence" value="ECO:0007669"/>
    <property type="project" value="TreeGrafter"/>
</dbReference>
<keyword evidence="3" id="KW-1185">Reference proteome</keyword>
<dbReference type="Proteomes" id="UP000008782">
    <property type="component" value="Unassembled WGS sequence"/>
</dbReference>
<sequence>MATDLKELYPDKEITLVHSRDCLMPLYHSKIHEVLKSRLEELGVKLITGTRAVFPPANLDHDDTKVVLRLTNGQELVADLVIPATGQKPNNGFINVLPTLQFKDPAYPKLFAAGDIADTGAQKAAKPGVVQAQVAARNVVAMIEGRSPVERFSVRPPGLHMSIGLKKNMKFINPNVEAGETEPTVIMRDDGKDDLGIERVWKRRGINVTDPRDYHL</sequence>
<dbReference type="VEuPathDB" id="FungiDB:GLRG_08247"/>
<dbReference type="RefSeq" id="XP_008097123.1">
    <property type="nucleotide sequence ID" value="XM_008098932.1"/>
</dbReference>
<dbReference type="HOGENOM" id="CLU_019845_3_0_1"/>
<dbReference type="OrthoDB" id="202203at2759"/>
<dbReference type="SUPFAM" id="SSF51905">
    <property type="entry name" value="FAD/NAD(P)-binding domain"/>
    <property type="match status" value="1"/>
</dbReference>
<dbReference type="EMBL" id="GG697367">
    <property type="protein sequence ID" value="EFQ33103.1"/>
    <property type="molecule type" value="Genomic_DNA"/>
</dbReference>
<dbReference type="Pfam" id="PF07992">
    <property type="entry name" value="Pyr_redox_2"/>
    <property type="match status" value="1"/>
</dbReference>
<name>E3QQG5_COLGM</name>
<dbReference type="GO" id="GO:0050660">
    <property type="term" value="F:flavin adenine dinucleotide binding"/>
    <property type="evidence" value="ECO:0007669"/>
    <property type="project" value="TreeGrafter"/>
</dbReference>
<dbReference type="eggNOG" id="KOG1336">
    <property type="taxonomic scope" value="Eukaryota"/>
</dbReference>
<gene>
    <name evidence="2" type="ORF">GLRG_08247</name>
</gene>
<feature type="domain" description="FAD/NAD(P)-binding" evidence="1">
    <location>
        <begin position="11"/>
        <end position="136"/>
    </location>
</feature>
<dbReference type="STRING" id="645133.E3QQG5"/>
<reference evidence="3" key="1">
    <citation type="journal article" date="2012" name="Nat. Genet.">
        <title>Lifestyle transitions in plant pathogenic Colletotrichum fungi deciphered by genome and transcriptome analyses.</title>
        <authorList>
            <person name="O'Connell R.J."/>
            <person name="Thon M.R."/>
            <person name="Hacquard S."/>
            <person name="Amyotte S.G."/>
            <person name="Kleemann J."/>
            <person name="Torres M.F."/>
            <person name="Damm U."/>
            <person name="Buiate E.A."/>
            <person name="Epstein L."/>
            <person name="Alkan N."/>
            <person name="Altmueller J."/>
            <person name="Alvarado-Balderrama L."/>
            <person name="Bauser C.A."/>
            <person name="Becker C."/>
            <person name="Birren B.W."/>
            <person name="Chen Z."/>
            <person name="Choi J."/>
            <person name="Crouch J.A."/>
            <person name="Duvick J.P."/>
            <person name="Farman M.A."/>
            <person name="Gan P."/>
            <person name="Heiman D."/>
            <person name="Henrissat B."/>
            <person name="Howard R.J."/>
            <person name="Kabbage M."/>
            <person name="Koch C."/>
            <person name="Kracher B."/>
            <person name="Kubo Y."/>
            <person name="Law A.D."/>
            <person name="Lebrun M.-H."/>
            <person name="Lee Y.-H."/>
            <person name="Miyara I."/>
            <person name="Moore N."/>
            <person name="Neumann U."/>
            <person name="Nordstroem K."/>
            <person name="Panaccione D.G."/>
            <person name="Panstruga R."/>
            <person name="Place M."/>
            <person name="Proctor R.H."/>
            <person name="Prusky D."/>
            <person name="Rech G."/>
            <person name="Reinhardt R."/>
            <person name="Rollins J.A."/>
            <person name="Rounsley S."/>
            <person name="Schardl C.L."/>
            <person name="Schwartz D.C."/>
            <person name="Shenoy N."/>
            <person name="Shirasu K."/>
            <person name="Sikhakolli U.R."/>
            <person name="Stueber K."/>
            <person name="Sukno S.A."/>
            <person name="Sweigard J.A."/>
            <person name="Takano Y."/>
            <person name="Takahara H."/>
            <person name="Trail F."/>
            <person name="van der Does H.C."/>
            <person name="Voll L.M."/>
            <person name="Will I."/>
            <person name="Young S."/>
            <person name="Zeng Q."/>
            <person name="Zhang J."/>
            <person name="Zhou S."/>
            <person name="Dickman M.B."/>
            <person name="Schulze-Lefert P."/>
            <person name="Ver Loren van Themaat E."/>
            <person name="Ma L.-J."/>
            <person name="Vaillancourt L.J."/>
        </authorList>
    </citation>
    <scope>NUCLEOTIDE SEQUENCE [LARGE SCALE GENOMIC DNA]</scope>
    <source>
        <strain evidence="3">M1.001 / M2 / FGSC 10212</strain>
    </source>
</reference>
<dbReference type="PANTHER" id="PTHR43735:SF11">
    <property type="entry name" value="HYPOTHETICAL OXIDOREDUCTASE (EUROFUNG)"/>
    <property type="match status" value="1"/>
</dbReference>
<dbReference type="Gene3D" id="3.50.50.100">
    <property type="match status" value="1"/>
</dbReference>
<evidence type="ECO:0000313" key="2">
    <source>
        <dbReference type="EMBL" id="EFQ33103.1"/>
    </source>
</evidence>
<dbReference type="AlphaFoldDB" id="E3QQG5"/>
<dbReference type="GeneID" id="24413612"/>
<evidence type="ECO:0000259" key="1">
    <source>
        <dbReference type="Pfam" id="PF07992"/>
    </source>
</evidence>
<dbReference type="GO" id="GO:0005737">
    <property type="term" value="C:cytoplasm"/>
    <property type="evidence" value="ECO:0007669"/>
    <property type="project" value="TreeGrafter"/>
</dbReference>